<organism evidence="1 2">
    <name type="scientific">Rattus norvegicus</name>
    <name type="common">Rat</name>
    <dbReference type="NCBI Taxonomy" id="10116"/>
    <lineage>
        <taxon>Eukaryota</taxon>
        <taxon>Metazoa</taxon>
        <taxon>Chordata</taxon>
        <taxon>Craniata</taxon>
        <taxon>Vertebrata</taxon>
        <taxon>Euteleostomi</taxon>
        <taxon>Mammalia</taxon>
        <taxon>Eutheria</taxon>
        <taxon>Euarchontoglires</taxon>
        <taxon>Glires</taxon>
        <taxon>Rodentia</taxon>
        <taxon>Myomorpha</taxon>
        <taxon>Muroidea</taxon>
        <taxon>Muridae</taxon>
        <taxon>Murinae</taxon>
        <taxon>Rattus</taxon>
    </lineage>
</organism>
<dbReference type="Proteomes" id="UP000234681">
    <property type="component" value="Chromosome 5"/>
</dbReference>
<evidence type="ECO:0000313" key="2">
    <source>
        <dbReference type="Proteomes" id="UP000234681"/>
    </source>
</evidence>
<reference evidence="2" key="1">
    <citation type="submission" date="2005-09" db="EMBL/GenBank/DDBJ databases">
        <authorList>
            <person name="Mural R.J."/>
            <person name="Li P.W."/>
            <person name="Adams M.D."/>
            <person name="Amanatides P.G."/>
            <person name="Baden-Tillson H."/>
            <person name="Barnstead M."/>
            <person name="Chin S.H."/>
            <person name="Dew I."/>
            <person name="Evans C.A."/>
            <person name="Ferriera S."/>
            <person name="Flanigan M."/>
            <person name="Fosler C."/>
            <person name="Glodek A."/>
            <person name="Gu Z."/>
            <person name="Holt R.A."/>
            <person name="Jennings D."/>
            <person name="Kraft C.L."/>
            <person name="Lu F."/>
            <person name="Nguyen T."/>
            <person name="Nusskern D.R."/>
            <person name="Pfannkoch C.M."/>
            <person name="Sitter C."/>
            <person name="Sutton G.G."/>
            <person name="Venter J.C."/>
            <person name="Wang Z."/>
            <person name="Woodage T."/>
            <person name="Zheng X.H."/>
            <person name="Zhong F."/>
        </authorList>
    </citation>
    <scope>NUCLEOTIDE SEQUENCE [LARGE SCALE GENOMIC DNA]</scope>
    <source>
        <strain>BN</strain>
        <strain evidence="2">Sprague-Dawley</strain>
    </source>
</reference>
<name>A6IUT3_RAT</name>
<protein>
    <submittedName>
        <fullName evidence="1">Limitrin, isoform CRA_a</fullName>
    </submittedName>
</protein>
<proteinExistence type="predicted"/>
<gene>
    <name evidence="1" type="primary">1200013a08rik</name>
    <name evidence="1" type="ORF">rCG_30848</name>
</gene>
<accession>A6IUT3</accession>
<sequence length="54" mass="5619">MLGIHMASGIFTSKASSSVPGLSYCPSPGLTSDWPSLYSRPSHQLGPDRVSAAL</sequence>
<evidence type="ECO:0000313" key="1">
    <source>
        <dbReference type="EMBL" id="EDL81334.1"/>
    </source>
</evidence>
<dbReference type="EMBL" id="CH473968">
    <property type="protein sequence ID" value="EDL81334.1"/>
    <property type="molecule type" value="Genomic_DNA"/>
</dbReference>
<dbReference type="AlphaFoldDB" id="A6IUT3"/>